<feature type="domain" description="F-box/LRR-repeat protein 15-like leucin rich repeat" evidence="1">
    <location>
        <begin position="233"/>
        <end position="386"/>
    </location>
</feature>
<dbReference type="InterPro" id="IPR032675">
    <property type="entry name" value="LRR_dom_sf"/>
</dbReference>
<sequence>MKRQRTILPNNTNNDNNVFHVLSDEIIFIILDFLEKNPIDKKSFSLVCKSFHAAESKHRKKLKPLRSDHLAKVLHRYPNGSHVDLTLCSRVPDASLVAISNACRSTLRSIDLSRSNCFSGIGLLSLAANCKNLVEIDLSNATELRDSAVAALGEAKNLERLWMGRCKMITDMGVGCIAVGCRKLRLINLKWCLRVSDLGVGLLAVKCKDLRSLDLSYLPITDRCLPSIFELQYLEDLVLEGCFSIDDDGLSAFKHGCKSLKKLDISSCQNISHVGLSALTSGSDGCLEQLVLSYGSPVTLALADSLGKLPTCSNLSSLKVGICLNITDDGIVNIGMRCSKLVELDLYRCTGISDSGISAIARGCPGLEVINIAYCKDITDSSLISLSKCSSLNTVESRGCPLITSLGLAAIAVGCKQLTKLDVKKCSNIDDAGMILLAHFSQNLRQINLCTGISDSGISAIARGCPGLEVINIAYCKDITDSSLISLSKCSSLNTVESRGCPLITSLGLAAIAVGCKQLTKLDVKKCSNIDDAGMILLAHFSQNLRQFDRDTCI</sequence>
<evidence type="ECO:0000313" key="2">
    <source>
        <dbReference type="EMBL" id="TQD76841.1"/>
    </source>
</evidence>
<dbReference type="Pfam" id="PF25372">
    <property type="entry name" value="DUF7885"/>
    <property type="match status" value="3"/>
</dbReference>
<dbReference type="GO" id="GO:0019005">
    <property type="term" value="C:SCF ubiquitin ligase complex"/>
    <property type="evidence" value="ECO:0007669"/>
    <property type="project" value="TreeGrafter"/>
</dbReference>
<proteinExistence type="predicted"/>
<dbReference type="GO" id="GO:0031146">
    <property type="term" value="P:SCF-dependent proteasomal ubiquitin-dependent protein catabolic process"/>
    <property type="evidence" value="ECO:0007669"/>
    <property type="project" value="TreeGrafter"/>
</dbReference>
<dbReference type="Proteomes" id="UP000315295">
    <property type="component" value="Unassembled WGS sequence"/>
</dbReference>
<dbReference type="SMART" id="SM00367">
    <property type="entry name" value="LRR_CC"/>
    <property type="match status" value="17"/>
</dbReference>
<dbReference type="PANTHER" id="PTHR13318">
    <property type="entry name" value="PARTNER OF PAIRED, ISOFORM B-RELATED"/>
    <property type="match status" value="1"/>
</dbReference>
<keyword evidence="3" id="KW-1185">Reference proteome</keyword>
<organism evidence="2 3">
    <name type="scientific">Malus baccata</name>
    <name type="common">Siberian crab apple</name>
    <name type="synonym">Pyrus baccata</name>
    <dbReference type="NCBI Taxonomy" id="106549"/>
    <lineage>
        <taxon>Eukaryota</taxon>
        <taxon>Viridiplantae</taxon>
        <taxon>Streptophyta</taxon>
        <taxon>Embryophyta</taxon>
        <taxon>Tracheophyta</taxon>
        <taxon>Spermatophyta</taxon>
        <taxon>Magnoliopsida</taxon>
        <taxon>eudicotyledons</taxon>
        <taxon>Gunneridae</taxon>
        <taxon>Pentapetalae</taxon>
        <taxon>rosids</taxon>
        <taxon>fabids</taxon>
        <taxon>Rosales</taxon>
        <taxon>Rosaceae</taxon>
        <taxon>Amygdaloideae</taxon>
        <taxon>Maleae</taxon>
        <taxon>Malus</taxon>
    </lineage>
</organism>
<accession>A0A540KRI2</accession>
<evidence type="ECO:0000259" key="1">
    <source>
        <dbReference type="Pfam" id="PF25372"/>
    </source>
</evidence>
<dbReference type="InterPro" id="IPR006553">
    <property type="entry name" value="Leu-rich_rpt_Cys-con_subtyp"/>
</dbReference>
<name>A0A540KRI2_MALBA</name>
<dbReference type="InterPro" id="IPR036047">
    <property type="entry name" value="F-box-like_dom_sf"/>
</dbReference>
<dbReference type="SUPFAM" id="SSF52047">
    <property type="entry name" value="RNI-like"/>
    <property type="match status" value="2"/>
</dbReference>
<gene>
    <name evidence="2" type="ORF">C1H46_037621</name>
</gene>
<dbReference type="PANTHER" id="PTHR13318:SF105">
    <property type="entry name" value="F-BOX_LRR-REPEAT PROTEIN 3"/>
    <property type="match status" value="1"/>
</dbReference>
<dbReference type="Gene3D" id="3.80.10.10">
    <property type="entry name" value="Ribonuclease Inhibitor"/>
    <property type="match status" value="3"/>
</dbReference>
<protein>
    <recommendedName>
        <fullName evidence="1">F-box/LRR-repeat protein 15-like leucin rich repeat domain-containing protein</fullName>
    </recommendedName>
</protein>
<feature type="domain" description="F-box/LRR-repeat protein 15-like leucin rich repeat" evidence="1">
    <location>
        <begin position="387"/>
        <end position="539"/>
    </location>
</feature>
<dbReference type="EMBL" id="VIEB01001009">
    <property type="protein sequence ID" value="TQD76841.1"/>
    <property type="molecule type" value="Genomic_DNA"/>
</dbReference>
<dbReference type="STRING" id="106549.A0A540KRI2"/>
<feature type="domain" description="F-box/LRR-repeat protein 15-like leucin rich repeat" evidence="1">
    <location>
        <begin position="84"/>
        <end position="189"/>
    </location>
</feature>
<reference evidence="2 3" key="1">
    <citation type="journal article" date="2019" name="G3 (Bethesda)">
        <title>Sequencing of a Wild Apple (Malus baccata) Genome Unravels the Differences Between Cultivated and Wild Apple Species Regarding Disease Resistance and Cold Tolerance.</title>
        <authorList>
            <person name="Chen X."/>
        </authorList>
    </citation>
    <scope>NUCLEOTIDE SEQUENCE [LARGE SCALE GENOMIC DNA]</scope>
    <source>
        <strain evidence="3">cv. Shandingzi</strain>
        <tissue evidence="2">Leaves</tissue>
    </source>
</reference>
<dbReference type="CDD" id="cd22159">
    <property type="entry name" value="F-box_AtTIR1-like"/>
    <property type="match status" value="1"/>
</dbReference>
<evidence type="ECO:0000313" key="3">
    <source>
        <dbReference type="Proteomes" id="UP000315295"/>
    </source>
</evidence>
<dbReference type="AlphaFoldDB" id="A0A540KRI2"/>
<dbReference type="InterPro" id="IPR057207">
    <property type="entry name" value="FBXL15_LRR"/>
</dbReference>
<comment type="caution">
    <text evidence="2">The sequence shown here is derived from an EMBL/GenBank/DDBJ whole genome shotgun (WGS) entry which is preliminary data.</text>
</comment>
<dbReference type="SUPFAM" id="SSF81383">
    <property type="entry name" value="F-box domain"/>
    <property type="match status" value="1"/>
</dbReference>